<comment type="caution">
    <text evidence="2">The sequence shown here is derived from an EMBL/GenBank/DDBJ whole genome shotgun (WGS) entry which is preliminary data.</text>
</comment>
<gene>
    <name evidence="2" type="ORF">NWI01_15090</name>
</gene>
<name>A0A4Y3W9B8_NITWI</name>
<protein>
    <recommendedName>
        <fullName evidence="4">MIP18 family-like domain-containing protein</fullName>
    </recommendedName>
</protein>
<proteinExistence type="predicted"/>
<dbReference type="Proteomes" id="UP000318825">
    <property type="component" value="Unassembled WGS sequence"/>
</dbReference>
<organism evidence="2 3">
    <name type="scientific">Nitrobacter winogradskyi</name>
    <name type="common">Nitrobacter agilis</name>
    <dbReference type="NCBI Taxonomy" id="913"/>
    <lineage>
        <taxon>Bacteria</taxon>
        <taxon>Pseudomonadati</taxon>
        <taxon>Pseudomonadota</taxon>
        <taxon>Alphaproteobacteria</taxon>
        <taxon>Hyphomicrobiales</taxon>
        <taxon>Nitrobacteraceae</taxon>
        <taxon>Nitrobacter</taxon>
    </lineage>
</organism>
<evidence type="ECO:0000256" key="1">
    <source>
        <dbReference type="SAM" id="MobiDB-lite"/>
    </source>
</evidence>
<dbReference type="OrthoDB" id="7998953at2"/>
<accession>A0A4Y3W9B8</accession>
<reference evidence="2 3" key="1">
    <citation type="submission" date="2019-06" db="EMBL/GenBank/DDBJ databases">
        <title>Whole genome shotgun sequence of Nitrobacter winogradskyi NBRC 14297.</title>
        <authorList>
            <person name="Hosoyama A."/>
            <person name="Uohara A."/>
            <person name="Ohji S."/>
            <person name="Ichikawa N."/>
        </authorList>
    </citation>
    <scope>NUCLEOTIDE SEQUENCE [LARGE SCALE GENOMIC DNA]</scope>
    <source>
        <strain evidence="2 3">NBRC 14297</strain>
    </source>
</reference>
<dbReference type="RefSeq" id="WP_141383307.1">
    <property type="nucleotide sequence ID" value="NZ_BJNF01000035.1"/>
</dbReference>
<sequence>MPQVALTDIEKTLRKEFGSFGLDRVDLVVGRDHDGEVAIFVTAVLPPNSPLMPGEISGAASAAVAKLMESAGDDRLSYLSITRPDDERPQGESIDLPTP</sequence>
<dbReference type="EMBL" id="BJNF01000035">
    <property type="protein sequence ID" value="GEC15617.1"/>
    <property type="molecule type" value="Genomic_DNA"/>
</dbReference>
<feature type="region of interest" description="Disordered" evidence="1">
    <location>
        <begin position="77"/>
        <end position="99"/>
    </location>
</feature>
<dbReference type="AlphaFoldDB" id="A0A4Y3W9B8"/>
<evidence type="ECO:0000313" key="2">
    <source>
        <dbReference type="EMBL" id="GEC15617.1"/>
    </source>
</evidence>
<evidence type="ECO:0000313" key="3">
    <source>
        <dbReference type="Proteomes" id="UP000318825"/>
    </source>
</evidence>
<evidence type="ECO:0008006" key="4">
    <source>
        <dbReference type="Google" id="ProtNLM"/>
    </source>
</evidence>